<keyword evidence="2" id="KW-1185">Reference proteome</keyword>
<organism evidence="1 2">
    <name type="scientific">Streptohalobacillus salinus</name>
    <dbReference type="NCBI Taxonomy" id="621096"/>
    <lineage>
        <taxon>Bacteria</taxon>
        <taxon>Bacillati</taxon>
        <taxon>Bacillota</taxon>
        <taxon>Bacilli</taxon>
        <taxon>Bacillales</taxon>
        <taxon>Bacillaceae</taxon>
        <taxon>Streptohalobacillus</taxon>
    </lineage>
</organism>
<sequence length="197" mass="23209">MDNWIDDYLIDWHTGSELKIYRDFEVISFIGIKQNWIYTIDHLLDIDLQALVAKQTATETFNELLRLIPNDEPVYITSTPLGAHLNNSYFYKLALPLRIDYAIQVGLGVARSIHQPSDYCLYPIETTLAHTDEVDQKAIDLLRLRLYVQLIRGKQAIDRQLQQLWMQNKAFIQQLLFADVDDTMSRFSQLFQREYHR</sequence>
<reference evidence="1 2" key="1">
    <citation type="submission" date="2018-05" db="EMBL/GenBank/DDBJ databases">
        <title>Genomic Encyclopedia of Type Strains, Phase IV (KMG-IV): sequencing the most valuable type-strain genomes for metagenomic binning, comparative biology and taxonomic classification.</title>
        <authorList>
            <person name="Goeker M."/>
        </authorList>
    </citation>
    <scope>NUCLEOTIDE SEQUENCE [LARGE SCALE GENOMIC DNA]</scope>
    <source>
        <strain evidence="1 2">DSM 22440</strain>
    </source>
</reference>
<evidence type="ECO:0000313" key="2">
    <source>
        <dbReference type="Proteomes" id="UP000247922"/>
    </source>
</evidence>
<dbReference type="EMBL" id="QJJR01000001">
    <property type="protein sequence ID" value="PXW93201.1"/>
    <property type="molecule type" value="Genomic_DNA"/>
</dbReference>
<dbReference type="Proteomes" id="UP000247922">
    <property type="component" value="Unassembled WGS sequence"/>
</dbReference>
<evidence type="ECO:0000313" key="1">
    <source>
        <dbReference type="EMBL" id="PXW93201.1"/>
    </source>
</evidence>
<name>A0A2V3WI49_9BACI</name>
<gene>
    <name evidence="1" type="ORF">DES38_101287</name>
</gene>
<comment type="caution">
    <text evidence="1">The sequence shown here is derived from an EMBL/GenBank/DDBJ whole genome shotgun (WGS) entry which is preliminary data.</text>
</comment>
<dbReference type="RefSeq" id="WP_110250294.1">
    <property type="nucleotide sequence ID" value="NZ_QJJR01000001.1"/>
</dbReference>
<dbReference type="AlphaFoldDB" id="A0A2V3WI49"/>
<protein>
    <submittedName>
        <fullName evidence="1">Uncharacterized protein</fullName>
    </submittedName>
</protein>
<accession>A0A2V3WI49</accession>
<dbReference type="OrthoDB" id="2973154at2"/>
<proteinExistence type="predicted"/>